<reference evidence="2 3" key="1">
    <citation type="journal article" date="2019" name="Sci. Rep.">
        <title>Orb-weaving spider Araneus ventricosus genome elucidates the spidroin gene catalogue.</title>
        <authorList>
            <person name="Kono N."/>
            <person name="Nakamura H."/>
            <person name="Ohtoshi R."/>
            <person name="Moran D.A.P."/>
            <person name="Shinohara A."/>
            <person name="Yoshida Y."/>
            <person name="Fujiwara M."/>
            <person name="Mori M."/>
            <person name="Tomita M."/>
            <person name="Arakawa K."/>
        </authorList>
    </citation>
    <scope>NUCLEOTIDE SEQUENCE [LARGE SCALE GENOMIC DNA]</scope>
</reference>
<evidence type="ECO:0000313" key="3">
    <source>
        <dbReference type="Proteomes" id="UP000499080"/>
    </source>
</evidence>
<feature type="region of interest" description="Disordered" evidence="1">
    <location>
        <begin position="1"/>
        <end position="25"/>
    </location>
</feature>
<dbReference type="EMBL" id="BGPR01016135">
    <property type="protein sequence ID" value="GBN71976.1"/>
    <property type="molecule type" value="Genomic_DNA"/>
</dbReference>
<protein>
    <submittedName>
        <fullName evidence="2">Uncharacterized protein</fullName>
    </submittedName>
</protein>
<evidence type="ECO:0000313" key="2">
    <source>
        <dbReference type="EMBL" id="GBN71976.1"/>
    </source>
</evidence>
<accession>A0A4Y2R943</accession>
<evidence type="ECO:0000256" key="1">
    <source>
        <dbReference type="SAM" id="MobiDB-lite"/>
    </source>
</evidence>
<sequence>MCVDDQGGNFSDPLTTSRATSHRSAAPIQEFPWIAGLQTSYPSPARACAPAGSTTSTGNVLFNVRPKVRTDIQANVTSRNSK</sequence>
<organism evidence="2 3">
    <name type="scientific">Araneus ventricosus</name>
    <name type="common">Orbweaver spider</name>
    <name type="synonym">Epeira ventricosa</name>
    <dbReference type="NCBI Taxonomy" id="182803"/>
    <lineage>
        <taxon>Eukaryota</taxon>
        <taxon>Metazoa</taxon>
        <taxon>Ecdysozoa</taxon>
        <taxon>Arthropoda</taxon>
        <taxon>Chelicerata</taxon>
        <taxon>Arachnida</taxon>
        <taxon>Araneae</taxon>
        <taxon>Araneomorphae</taxon>
        <taxon>Entelegynae</taxon>
        <taxon>Araneoidea</taxon>
        <taxon>Araneidae</taxon>
        <taxon>Araneus</taxon>
    </lineage>
</organism>
<keyword evidence="3" id="KW-1185">Reference proteome</keyword>
<feature type="compositionally biased region" description="Polar residues" evidence="1">
    <location>
        <begin position="8"/>
        <end position="23"/>
    </location>
</feature>
<comment type="caution">
    <text evidence="2">The sequence shown here is derived from an EMBL/GenBank/DDBJ whole genome shotgun (WGS) entry which is preliminary data.</text>
</comment>
<gene>
    <name evidence="2" type="ORF">AVEN_152767_1</name>
</gene>
<dbReference type="AlphaFoldDB" id="A0A4Y2R943"/>
<proteinExistence type="predicted"/>
<name>A0A4Y2R943_ARAVE</name>
<dbReference type="Proteomes" id="UP000499080">
    <property type="component" value="Unassembled WGS sequence"/>
</dbReference>